<keyword evidence="3" id="KW-1133">Transmembrane helix</keyword>
<accession>A0A1D1Y798</accession>
<evidence type="ECO:0000313" key="5">
    <source>
        <dbReference type="EMBL" id="JAT50502.1"/>
    </source>
</evidence>
<dbReference type="PANTHER" id="PTHR37253">
    <property type="entry name" value="PROTEIN GAMETE EXPRESSED 3"/>
    <property type="match status" value="1"/>
</dbReference>
<evidence type="ECO:0000256" key="3">
    <source>
        <dbReference type="SAM" id="Phobius"/>
    </source>
</evidence>
<dbReference type="Gene3D" id="2.130.10.10">
    <property type="entry name" value="YVTN repeat-like/Quinoprotein amine dehydrogenase"/>
    <property type="match status" value="1"/>
</dbReference>
<gene>
    <name evidence="5" type="primary">GEX3_5</name>
    <name evidence="5" type="ORF">g.62367</name>
</gene>
<protein>
    <submittedName>
        <fullName evidence="5">Protein GAMETE EXPRESSED 3</fullName>
    </submittedName>
</protein>
<proteinExistence type="predicted"/>
<dbReference type="InterPro" id="IPR011047">
    <property type="entry name" value="Quinoprotein_ADH-like_sf"/>
</dbReference>
<feature type="region of interest" description="Disordered" evidence="2">
    <location>
        <begin position="670"/>
        <end position="712"/>
    </location>
</feature>
<reference evidence="5" key="1">
    <citation type="submission" date="2015-07" db="EMBL/GenBank/DDBJ databases">
        <title>Transcriptome Assembly of Anthurium amnicola.</title>
        <authorList>
            <person name="Suzuki J."/>
        </authorList>
    </citation>
    <scope>NUCLEOTIDE SEQUENCE</scope>
</reference>
<dbReference type="InterPro" id="IPR015943">
    <property type="entry name" value="WD40/YVTN_repeat-like_dom_sf"/>
</dbReference>
<sequence length="712" mass="78605">MEIPFPFRLLVLLPFILVSTSSVAAQSTEFKRFLDSANAPETSGLSLSPPLVGYDGKIYACCRKNLFALEGNGAVSWIIPLNYSCRMDIAPVGDERGKIFLIAEDRVLKIKPSNVGTSEPVVEIFYGPNSTIGGSGEIIGLSISISSSALFFTVKNRGVFAFMLRGTLLWSAGPVLYRFGYPQGCKGNMTDCYFNSAPVVDQCEGSLYVSNTEGQLYALYTRSPHFRWIQDFSSIEREFVITPGNNAHIYITFPGISLLMALDVSTGNVLWKHNVGPLSRVDCSPVVDSNGWVSIGSLDGLLYSVSPNGDLKKFLKASALDSVIQFSPILDCSGFAVYVTQTSMEAKTSHVIGDYTFVSAMKPTKVVFVLFSPATGTIYWAGKFPGELLAKSDLSYFHPEERILLALLASGRLNIPWPCYAARQKLSWTCSQANPEYVSAYTANERAILLFLLFQSAIIVLLAGSVRFCWIFWRKKKLREKDLGKFLEKRHSLHLRKKEFNRMISELEEKVTEESVANEVMEQLEGIIKAKEGIEKKLSTTYSLGRDGIGSRSNSLLPVYDGKTKSYSFRSGKKESVTIFNTLSDTSTSTERSDQDSSESEGDFSGSNSTSSGRGQHWYSCRDKESSFKGKAPIEGGRSSGDRKFQEEYLEGAMGPVSEFNVLANPLFAKDSVDGTSKSSLQSEEEPGAEQMKQEMGKSISWLKRRTLSSTN</sequence>
<dbReference type="InterPro" id="IPR045301">
    <property type="entry name" value="GEX3-like"/>
</dbReference>
<organism evidence="5">
    <name type="scientific">Anthurium amnicola</name>
    <dbReference type="NCBI Taxonomy" id="1678845"/>
    <lineage>
        <taxon>Eukaryota</taxon>
        <taxon>Viridiplantae</taxon>
        <taxon>Streptophyta</taxon>
        <taxon>Embryophyta</taxon>
        <taxon>Tracheophyta</taxon>
        <taxon>Spermatophyta</taxon>
        <taxon>Magnoliopsida</taxon>
        <taxon>Liliopsida</taxon>
        <taxon>Araceae</taxon>
        <taxon>Pothoideae</taxon>
        <taxon>Potheae</taxon>
        <taxon>Anthurium</taxon>
    </lineage>
</organism>
<feature type="chain" id="PRO_5008899981" evidence="4">
    <location>
        <begin position="26"/>
        <end position="712"/>
    </location>
</feature>
<feature type="transmembrane region" description="Helical" evidence="3">
    <location>
        <begin position="448"/>
        <end position="473"/>
    </location>
</feature>
<dbReference type="EMBL" id="GDJX01017434">
    <property type="protein sequence ID" value="JAT50502.1"/>
    <property type="molecule type" value="Transcribed_RNA"/>
</dbReference>
<feature type="compositionally biased region" description="Basic residues" evidence="2">
    <location>
        <begin position="703"/>
        <end position="712"/>
    </location>
</feature>
<keyword evidence="1" id="KW-0175">Coiled coil</keyword>
<feature type="coiled-coil region" evidence="1">
    <location>
        <begin position="490"/>
        <end position="524"/>
    </location>
</feature>
<evidence type="ECO:0000256" key="4">
    <source>
        <dbReference type="SAM" id="SignalP"/>
    </source>
</evidence>
<keyword evidence="4" id="KW-0732">Signal</keyword>
<name>A0A1D1Y798_9ARAE</name>
<feature type="region of interest" description="Disordered" evidence="2">
    <location>
        <begin position="584"/>
        <end position="643"/>
    </location>
</feature>
<dbReference type="InterPro" id="IPR018391">
    <property type="entry name" value="PQQ_b-propeller_rpt"/>
</dbReference>
<dbReference type="GO" id="GO:0009793">
    <property type="term" value="P:embryo development ending in seed dormancy"/>
    <property type="evidence" value="ECO:0007669"/>
    <property type="project" value="TreeGrafter"/>
</dbReference>
<dbReference type="SMART" id="SM00564">
    <property type="entry name" value="PQQ"/>
    <property type="match status" value="4"/>
</dbReference>
<dbReference type="AlphaFoldDB" id="A0A1D1Y798"/>
<dbReference type="GO" id="GO:0005886">
    <property type="term" value="C:plasma membrane"/>
    <property type="evidence" value="ECO:0007669"/>
    <property type="project" value="TreeGrafter"/>
</dbReference>
<evidence type="ECO:0000256" key="1">
    <source>
        <dbReference type="SAM" id="Coils"/>
    </source>
</evidence>
<evidence type="ECO:0000256" key="2">
    <source>
        <dbReference type="SAM" id="MobiDB-lite"/>
    </source>
</evidence>
<dbReference type="PANTHER" id="PTHR37253:SF1">
    <property type="entry name" value="PROTEIN GAMETE EXPRESSED 3"/>
    <property type="match status" value="1"/>
</dbReference>
<keyword evidence="3" id="KW-0812">Transmembrane</keyword>
<feature type="signal peptide" evidence="4">
    <location>
        <begin position="1"/>
        <end position="25"/>
    </location>
</feature>
<dbReference type="SUPFAM" id="SSF50998">
    <property type="entry name" value="Quinoprotein alcohol dehydrogenase-like"/>
    <property type="match status" value="1"/>
</dbReference>
<dbReference type="GO" id="GO:0010183">
    <property type="term" value="P:pollen tube guidance"/>
    <property type="evidence" value="ECO:0007669"/>
    <property type="project" value="TreeGrafter"/>
</dbReference>
<keyword evidence="3" id="KW-0472">Membrane</keyword>